<name>A0ABP8AZW1_9MICO</name>
<evidence type="ECO:0000313" key="1">
    <source>
        <dbReference type="EMBL" id="GAA4194420.1"/>
    </source>
</evidence>
<dbReference type="Proteomes" id="UP001500213">
    <property type="component" value="Unassembled WGS sequence"/>
</dbReference>
<dbReference type="EMBL" id="BAABBX010000016">
    <property type="protein sequence ID" value="GAA4194420.1"/>
    <property type="molecule type" value="Genomic_DNA"/>
</dbReference>
<protein>
    <submittedName>
        <fullName evidence="1">Uncharacterized protein</fullName>
    </submittedName>
</protein>
<keyword evidence="2" id="KW-1185">Reference proteome</keyword>
<evidence type="ECO:0000313" key="2">
    <source>
        <dbReference type="Proteomes" id="UP001500213"/>
    </source>
</evidence>
<gene>
    <name evidence="1" type="ORF">GCM10022288_29880</name>
</gene>
<proteinExistence type="predicted"/>
<organism evidence="1 2">
    <name type="scientific">Gryllotalpicola kribbensis</name>
    <dbReference type="NCBI Taxonomy" id="993084"/>
    <lineage>
        <taxon>Bacteria</taxon>
        <taxon>Bacillati</taxon>
        <taxon>Actinomycetota</taxon>
        <taxon>Actinomycetes</taxon>
        <taxon>Micrococcales</taxon>
        <taxon>Microbacteriaceae</taxon>
        <taxon>Gryllotalpicola</taxon>
    </lineage>
</organism>
<comment type="caution">
    <text evidence="1">The sequence shown here is derived from an EMBL/GenBank/DDBJ whole genome shotgun (WGS) entry which is preliminary data.</text>
</comment>
<sequence>MAVSSGTVVTLVGSGSSELITELGTLHNVDAFSIAGDEDEAARRISRSPASFVVSDADPLAHVAAAWVEFFDDRISLETLLVEAEVAADALRAGRAQLPDYYLVLDPEAVEGTWRHWWFGALSSKAPTRVLPVPASSGDVRRQLRRLPTGRPWPEAFPEWLTRLQFEVPDRLLTGE</sequence>
<dbReference type="RefSeq" id="WP_344778303.1">
    <property type="nucleotide sequence ID" value="NZ_BAABBX010000016.1"/>
</dbReference>
<accession>A0ABP8AZW1</accession>
<reference evidence="2" key="1">
    <citation type="journal article" date="2019" name="Int. J. Syst. Evol. Microbiol.">
        <title>The Global Catalogue of Microorganisms (GCM) 10K type strain sequencing project: providing services to taxonomists for standard genome sequencing and annotation.</title>
        <authorList>
            <consortium name="The Broad Institute Genomics Platform"/>
            <consortium name="The Broad Institute Genome Sequencing Center for Infectious Disease"/>
            <person name="Wu L."/>
            <person name="Ma J."/>
        </authorList>
    </citation>
    <scope>NUCLEOTIDE SEQUENCE [LARGE SCALE GENOMIC DNA]</scope>
    <source>
        <strain evidence="2">JCM 17593</strain>
    </source>
</reference>